<dbReference type="InterPro" id="IPR022635">
    <property type="entry name" value="DNA_polIII_beta_C"/>
</dbReference>
<keyword evidence="6 10" id="KW-0548">Nucleotidyltransferase</keyword>
<comment type="similarity">
    <text evidence="2 10">Belongs to the beta sliding clamp family.</text>
</comment>
<evidence type="ECO:0000313" key="14">
    <source>
        <dbReference type="EMBL" id="SHF44535.1"/>
    </source>
</evidence>
<keyword evidence="8 10" id="KW-0239">DNA-directed DNA polymerase</keyword>
<keyword evidence="9" id="KW-0238">DNA-binding</keyword>
<dbReference type="GO" id="GO:0006271">
    <property type="term" value="P:DNA strand elongation involved in DNA replication"/>
    <property type="evidence" value="ECO:0007669"/>
    <property type="project" value="TreeGrafter"/>
</dbReference>
<comment type="subcellular location">
    <subcellularLocation>
        <location evidence="1 10">Cytoplasm</location>
    </subcellularLocation>
</comment>
<dbReference type="InterPro" id="IPR022634">
    <property type="entry name" value="DNA_polIII_beta_N"/>
</dbReference>
<dbReference type="STRING" id="1121429.SAMN02745133_02670"/>
<evidence type="ECO:0000256" key="9">
    <source>
        <dbReference type="ARBA" id="ARBA00023125"/>
    </source>
</evidence>
<evidence type="ECO:0000256" key="2">
    <source>
        <dbReference type="ARBA" id="ARBA00010752"/>
    </source>
</evidence>
<evidence type="ECO:0000256" key="8">
    <source>
        <dbReference type="ARBA" id="ARBA00022932"/>
    </source>
</evidence>
<dbReference type="PANTHER" id="PTHR30478:SF0">
    <property type="entry name" value="BETA SLIDING CLAMP"/>
    <property type="match status" value="1"/>
</dbReference>
<protein>
    <recommendedName>
        <fullName evidence="3 10">Beta sliding clamp</fullName>
    </recommendedName>
</protein>
<gene>
    <name evidence="14" type="ORF">SAMN02745133_02670</name>
</gene>
<evidence type="ECO:0000256" key="1">
    <source>
        <dbReference type="ARBA" id="ARBA00004496"/>
    </source>
</evidence>
<dbReference type="Pfam" id="PF02767">
    <property type="entry name" value="DNA_pol3_beta_2"/>
    <property type="match status" value="1"/>
</dbReference>
<dbReference type="GO" id="GO:0005737">
    <property type="term" value="C:cytoplasm"/>
    <property type="evidence" value="ECO:0007669"/>
    <property type="project" value="UniProtKB-SubCell"/>
</dbReference>
<dbReference type="NCBIfam" id="TIGR00663">
    <property type="entry name" value="dnan"/>
    <property type="match status" value="1"/>
</dbReference>
<evidence type="ECO:0000259" key="12">
    <source>
        <dbReference type="Pfam" id="PF02767"/>
    </source>
</evidence>
<dbReference type="Pfam" id="PF02768">
    <property type="entry name" value="DNA_pol3_beta_3"/>
    <property type="match status" value="1"/>
</dbReference>
<organism evidence="14 15">
    <name type="scientific">Desulforamulus putei DSM 12395</name>
    <dbReference type="NCBI Taxonomy" id="1121429"/>
    <lineage>
        <taxon>Bacteria</taxon>
        <taxon>Bacillati</taxon>
        <taxon>Bacillota</taxon>
        <taxon>Clostridia</taxon>
        <taxon>Eubacteriales</taxon>
        <taxon>Peptococcaceae</taxon>
        <taxon>Desulforamulus</taxon>
    </lineage>
</organism>
<dbReference type="PIRSF" id="PIRSF000804">
    <property type="entry name" value="DNA_pol_III_b"/>
    <property type="match status" value="1"/>
</dbReference>
<evidence type="ECO:0000256" key="3">
    <source>
        <dbReference type="ARBA" id="ARBA00021035"/>
    </source>
</evidence>
<dbReference type="GO" id="GO:0003677">
    <property type="term" value="F:DNA binding"/>
    <property type="evidence" value="ECO:0007669"/>
    <property type="project" value="UniProtKB-UniRule"/>
</dbReference>
<evidence type="ECO:0000313" key="15">
    <source>
        <dbReference type="Proteomes" id="UP000184148"/>
    </source>
</evidence>
<dbReference type="EMBL" id="FQUY01000024">
    <property type="protein sequence ID" value="SHF44535.1"/>
    <property type="molecule type" value="Genomic_DNA"/>
</dbReference>
<reference evidence="15" key="1">
    <citation type="submission" date="2016-11" db="EMBL/GenBank/DDBJ databases">
        <authorList>
            <person name="Varghese N."/>
            <person name="Submissions S."/>
        </authorList>
    </citation>
    <scope>NUCLEOTIDE SEQUENCE [LARGE SCALE GENOMIC DNA]</scope>
    <source>
        <strain evidence="15">DSM 12395</strain>
    </source>
</reference>
<dbReference type="SMART" id="SM00480">
    <property type="entry name" value="POL3Bc"/>
    <property type="match status" value="1"/>
</dbReference>
<comment type="function">
    <text evidence="10">Confers DNA tethering and processivity to DNA polymerases and other proteins. Acts as a clamp, forming a ring around DNA (a reaction catalyzed by the clamp-loading complex) which diffuses in an ATP-independent manner freely and bidirectionally along dsDNA. Initially characterized for its ability to contact the catalytic subunit of DNA polymerase III (Pol III), a complex, multichain enzyme responsible for most of the replicative synthesis in bacteria; Pol III exhibits 3'-5' exonuclease proofreading activity. The beta chain is required for initiation of replication as well as for processivity of DNA replication.</text>
</comment>
<dbReference type="AlphaFoldDB" id="A0A1M5BQ58"/>
<dbReference type="Gene3D" id="3.70.10.10">
    <property type="match status" value="1"/>
</dbReference>
<dbReference type="Gene3D" id="3.10.150.10">
    <property type="entry name" value="DNA Polymerase III, subunit A, domain 2"/>
    <property type="match status" value="1"/>
</dbReference>
<feature type="domain" description="DNA polymerase III beta sliding clamp N-terminal" evidence="11">
    <location>
        <begin position="1"/>
        <end position="118"/>
    </location>
</feature>
<feature type="domain" description="DNA polymerase III beta sliding clamp C-terminal" evidence="13">
    <location>
        <begin position="244"/>
        <end position="363"/>
    </location>
</feature>
<sequence length="365" mass="40568">MKIICTRQNLVQGVSTAQRAVSAKNPLPILSGILLTARDHRLELQATDLEMGIQCIIPCTVQEEGSIVLPAKYLGEIVRRLPDAPIQIETSQGTNVVIRYGQSEITINGFHAEEFPTFPNPQGKNSLSIPEEELKEYLRQILFATSPDENRPVFTGVLMELYDGNLRFVATDTHRLALRDVKINTEVSDISVIIPGKTLNELSRVIGAADKEVTISLGDNQVIFGMEDTLLVSRLIEGQFPNYRQVIPQGYKTRIRVKTRDLLEAVERASLLARVGTQIIRLNIEEEKIVITANTEVGRIHEEVPVYLQGEPMQIAFNAMYLIDALRAGGSENIYLDMSGPLSPGILRPVEGDDYLSLVLPVRTI</sequence>
<evidence type="ECO:0000256" key="4">
    <source>
        <dbReference type="ARBA" id="ARBA00022490"/>
    </source>
</evidence>
<dbReference type="CDD" id="cd00140">
    <property type="entry name" value="beta_clamp"/>
    <property type="match status" value="1"/>
</dbReference>
<dbReference type="Pfam" id="PF00712">
    <property type="entry name" value="DNA_pol3_beta"/>
    <property type="match status" value="1"/>
</dbReference>
<feature type="domain" description="DNA polymerase III beta sliding clamp central" evidence="12">
    <location>
        <begin position="129"/>
        <end position="242"/>
    </location>
</feature>
<evidence type="ECO:0000256" key="5">
    <source>
        <dbReference type="ARBA" id="ARBA00022679"/>
    </source>
</evidence>
<evidence type="ECO:0000259" key="13">
    <source>
        <dbReference type="Pfam" id="PF02768"/>
    </source>
</evidence>
<dbReference type="PANTHER" id="PTHR30478">
    <property type="entry name" value="DNA POLYMERASE III SUBUNIT BETA"/>
    <property type="match status" value="1"/>
</dbReference>
<dbReference type="SUPFAM" id="SSF55979">
    <property type="entry name" value="DNA clamp"/>
    <property type="match status" value="3"/>
</dbReference>
<dbReference type="GO" id="GO:0009360">
    <property type="term" value="C:DNA polymerase III complex"/>
    <property type="evidence" value="ECO:0007669"/>
    <property type="project" value="InterPro"/>
</dbReference>
<name>A0A1M5BQ58_9FIRM</name>
<accession>A0A1M5BQ58</accession>
<dbReference type="RefSeq" id="WP_073239874.1">
    <property type="nucleotide sequence ID" value="NZ_FQUY01000024.1"/>
</dbReference>
<dbReference type="InterPro" id="IPR022637">
    <property type="entry name" value="DNA_polIII_beta_cen"/>
</dbReference>
<evidence type="ECO:0000256" key="7">
    <source>
        <dbReference type="ARBA" id="ARBA00022705"/>
    </source>
</evidence>
<dbReference type="Proteomes" id="UP000184148">
    <property type="component" value="Unassembled WGS sequence"/>
</dbReference>
<dbReference type="GO" id="GO:0008408">
    <property type="term" value="F:3'-5' exonuclease activity"/>
    <property type="evidence" value="ECO:0007669"/>
    <property type="project" value="InterPro"/>
</dbReference>
<proteinExistence type="inferred from homology"/>
<comment type="subunit">
    <text evidence="10">Forms a ring-shaped head-to-tail homodimer around DNA.</text>
</comment>
<evidence type="ECO:0000256" key="10">
    <source>
        <dbReference type="PIRNR" id="PIRNR000804"/>
    </source>
</evidence>
<dbReference type="InterPro" id="IPR001001">
    <property type="entry name" value="DNA_polIII_beta"/>
</dbReference>
<evidence type="ECO:0000256" key="6">
    <source>
        <dbReference type="ARBA" id="ARBA00022695"/>
    </source>
</evidence>
<keyword evidence="5 10" id="KW-0808">Transferase</keyword>
<keyword evidence="15" id="KW-1185">Reference proteome</keyword>
<keyword evidence="7 10" id="KW-0235">DNA replication</keyword>
<evidence type="ECO:0000259" key="11">
    <source>
        <dbReference type="Pfam" id="PF00712"/>
    </source>
</evidence>
<dbReference type="OrthoDB" id="8421503at2"/>
<dbReference type="InterPro" id="IPR046938">
    <property type="entry name" value="DNA_clamp_sf"/>
</dbReference>
<keyword evidence="4 10" id="KW-0963">Cytoplasm</keyword>
<dbReference type="GO" id="GO:0003887">
    <property type="term" value="F:DNA-directed DNA polymerase activity"/>
    <property type="evidence" value="ECO:0007669"/>
    <property type="project" value="UniProtKB-UniRule"/>
</dbReference>